<comment type="caution">
    <text evidence="1">The sequence shown here is derived from an EMBL/GenBank/DDBJ whole genome shotgun (WGS) entry which is preliminary data.</text>
</comment>
<protein>
    <submittedName>
        <fullName evidence="1">Uncharacterized protein</fullName>
    </submittedName>
</protein>
<evidence type="ECO:0000313" key="1">
    <source>
        <dbReference type="EMBL" id="RJF86447.1"/>
    </source>
</evidence>
<gene>
    <name evidence="1" type="ORF">D3874_04905</name>
</gene>
<keyword evidence="2" id="KW-1185">Reference proteome</keyword>
<reference evidence="1 2" key="1">
    <citation type="submission" date="2018-09" db="EMBL/GenBank/DDBJ databases">
        <authorList>
            <person name="Zhu H."/>
        </authorList>
    </citation>
    <scope>NUCLEOTIDE SEQUENCE [LARGE SCALE GENOMIC DNA]</scope>
    <source>
        <strain evidence="1 2">K1W22B-8</strain>
    </source>
</reference>
<dbReference type="Proteomes" id="UP000284605">
    <property type="component" value="Unassembled WGS sequence"/>
</dbReference>
<dbReference type="EMBL" id="QYUK01000011">
    <property type="protein sequence ID" value="RJF86447.1"/>
    <property type="molecule type" value="Genomic_DNA"/>
</dbReference>
<dbReference type="AlphaFoldDB" id="A0A418W8W0"/>
<organism evidence="1 2">
    <name type="scientific">Oleomonas cavernae</name>
    <dbReference type="NCBI Taxonomy" id="2320859"/>
    <lineage>
        <taxon>Bacteria</taxon>
        <taxon>Pseudomonadati</taxon>
        <taxon>Pseudomonadota</taxon>
        <taxon>Alphaproteobacteria</taxon>
        <taxon>Acetobacterales</taxon>
        <taxon>Acetobacteraceae</taxon>
        <taxon>Oleomonas</taxon>
    </lineage>
</organism>
<sequence>MLFYSAKPIGIGRVWSGSKDRFFGHSVFPDMVAIIDAQHEVGTISWPILGVSGPGPAYLG</sequence>
<accession>A0A418W8W0</accession>
<name>A0A418W8W0_9PROT</name>
<evidence type="ECO:0000313" key="2">
    <source>
        <dbReference type="Proteomes" id="UP000284605"/>
    </source>
</evidence>
<proteinExistence type="predicted"/>